<keyword evidence="2" id="KW-1185">Reference proteome</keyword>
<evidence type="ECO:0000313" key="2">
    <source>
        <dbReference type="Proteomes" id="UP001206925"/>
    </source>
</evidence>
<evidence type="ECO:0000313" key="1">
    <source>
        <dbReference type="EMBL" id="KAI7733160.1"/>
    </source>
</evidence>
<dbReference type="AlphaFoldDB" id="A0AAD5C194"/>
<dbReference type="EMBL" id="JAMZMK010010074">
    <property type="protein sequence ID" value="KAI7733160.1"/>
    <property type="molecule type" value="Genomic_DNA"/>
</dbReference>
<sequence length="73" mass="8504">RIEDIPILWRHYFWLKTVFSSPAKFARHASGALAPRENRTCNDMIPGRWTCEDLEEKGLRQHTGCLKFTKSKG</sequence>
<name>A0AAD5C194_AMBAR</name>
<protein>
    <submittedName>
        <fullName evidence="1">Uncharacterized protein</fullName>
    </submittedName>
</protein>
<accession>A0AAD5C194</accession>
<gene>
    <name evidence="1" type="ORF">M8C21_000003</name>
</gene>
<feature type="non-terminal residue" evidence="1">
    <location>
        <position position="1"/>
    </location>
</feature>
<proteinExistence type="predicted"/>
<comment type="caution">
    <text evidence="1">The sequence shown here is derived from an EMBL/GenBank/DDBJ whole genome shotgun (WGS) entry which is preliminary data.</text>
</comment>
<dbReference type="Proteomes" id="UP001206925">
    <property type="component" value="Unassembled WGS sequence"/>
</dbReference>
<reference evidence="1" key="1">
    <citation type="submission" date="2022-06" db="EMBL/GenBank/DDBJ databases">
        <title>Uncovering the hologenomic basis of an extraordinary plant invasion.</title>
        <authorList>
            <person name="Bieker V.C."/>
            <person name="Martin M.D."/>
            <person name="Gilbert T."/>
            <person name="Hodgins K."/>
            <person name="Battlay P."/>
            <person name="Petersen B."/>
            <person name="Wilson J."/>
        </authorList>
    </citation>
    <scope>NUCLEOTIDE SEQUENCE</scope>
    <source>
        <strain evidence="1">AA19_3_7</strain>
        <tissue evidence="1">Leaf</tissue>
    </source>
</reference>
<organism evidence="1 2">
    <name type="scientific">Ambrosia artemisiifolia</name>
    <name type="common">Common ragweed</name>
    <dbReference type="NCBI Taxonomy" id="4212"/>
    <lineage>
        <taxon>Eukaryota</taxon>
        <taxon>Viridiplantae</taxon>
        <taxon>Streptophyta</taxon>
        <taxon>Embryophyta</taxon>
        <taxon>Tracheophyta</taxon>
        <taxon>Spermatophyta</taxon>
        <taxon>Magnoliopsida</taxon>
        <taxon>eudicotyledons</taxon>
        <taxon>Gunneridae</taxon>
        <taxon>Pentapetalae</taxon>
        <taxon>asterids</taxon>
        <taxon>campanulids</taxon>
        <taxon>Asterales</taxon>
        <taxon>Asteraceae</taxon>
        <taxon>Asteroideae</taxon>
        <taxon>Heliantheae alliance</taxon>
        <taxon>Heliantheae</taxon>
        <taxon>Ambrosia</taxon>
    </lineage>
</organism>